<evidence type="ECO:0000256" key="5">
    <source>
        <dbReference type="ARBA" id="ARBA00022833"/>
    </source>
</evidence>
<dbReference type="SUPFAM" id="SSF48508">
    <property type="entry name" value="Nuclear receptor ligand-binding domain"/>
    <property type="match status" value="2"/>
</dbReference>
<dbReference type="Gene3D" id="3.30.50.10">
    <property type="entry name" value="Erythroid Transcription Factor GATA-1, subunit A"/>
    <property type="match status" value="1"/>
</dbReference>
<feature type="domain" description="NR LBD" evidence="13">
    <location>
        <begin position="521"/>
        <end position="774"/>
    </location>
</feature>
<evidence type="ECO:0000256" key="6">
    <source>
        <dbReference type="ARBA" id="ARBA00023015"/>
    </source>
</evidence>
<comment type="similarity">
    <text evidence="2 11">Belongs to the nuclear hormone receptor family.</text>
</comment>
<keyword evidence="4 11" id="KW-0863">Zinc-finger</keyword>
<dbReference type="AlphaFoldDB" id="A0A914D0B3"/>
<keyword evidence="3 11" id="KW-0479">Metal-binding</keyword>
<dbReference type="SUPFAM" id="SSF57716">
    <property type="entry name" value="Glucocorticoid receptor-like (DNA-binding domain)"/>
    <property type="match status" value="2"/>
</dbReference>
<comment type="subcellular location">
    <subcellularLocation>
        <location evidence="1 11">Nucleus</location>
    </subcellularLocation>
</comment>
<dbReference type="GO" id="GO:0003700">
    <property type="term" value="F:DNA-binding transcription factor activity"/>
    <property type="evidence" value="ECO:0007669"/>
    <property type="project" value="InterPro"/>
</dbReference>
<dbReference type="InterPro" id="IPR000536">
    <property type="entry name" value="Nucl_hrmn_rcpt_lig-bd"/>
</dbReference>
<evidence type="ECO:0000313" key="14">
    <source>
        <dbReference type="Proteomes" id="UP000887540"/>
    </source>
</evidence>
<dbReference type="GO" id="GO:0000978">
    <property type="term" value="F:RNA polymerase II cis-regulatory region sequence-specific DNA binding"/>
    <property type="evidence" value="ECO:0007669"/>
    <property type="project" value="InterPro"/>
</dbReference>
<keyword evidence="10 11" id="KW-0539">Nucleus</keyword>
<feature type="domain" description="NR LBD" evidence="13">
    <location>
        <begin position="181"/>
        <end position="424"/>
    </location>
</feature>
<organism evidence="14 15">
    <name type="scientific">Acrobeloides nanus</name>
    <dbReference type="NCBI Taxonomy" id="290746"/>
    <lineage>
        <taxon>Eukaryota</taxon>
        <taxon>Metazoa</taxon>
        <taxon>Ecdysozoa</taxon>
        <taxon>Nematoda</taxon>
        <taxon>Chromadorea</taxon>
        <taxon>Rhabditida</taxon>
        <taxon>Tylenchina</taxon>
        <taxon>Cephalobomorpha</taxon>
        <taxon>Cephaloboidea</taxon>
        <taxon>Cephalobidae</taxon>
        <taxon>Acrobeloides</taxon>
    </lineage>
</organism>
<dbReference type="Proteomes" id="UP000887540">
    <property type="component" value="Unplaced"/>
</dbReference>
<keyword evidence="8 11" id="KW-0804">Transcription</keyword>
<dbReference type="WBParaSite" id="ACRNAN_scaffold1666.g31205.t1">
    <property type="protein sequence ID" value="ACRNAN_scaffold1666.g31205.t1"/>
    <property type="gene ID" value="ACRNAN_scaffold1666.g31205"/>
</dbReference>
<keyword evidence="14" id="KW-1185">Reference proteome</keyword>
<dbReference type="InterPro" id="IPR013088">
    <property type="entry name" value="Znf_NHR/GATA"/>
</dbReference>
<dbReference type="Gene3D" id="1.10.565.10">
    <property type="entry name" value="Retinoid X Receptor"/>
    <property type="match status" value="2"/>
</dbReference>
<accession>A0A914D0B3</accession>
<dbReference type="InterPro" id="IPR035500">
    <property type="entry name" value="NHR-like_dom_sf"/>
</dbReference>
<dbReference type="InterPro" id="IPR001628">
    <property type="entry name" value="Znf_hrmn_rcpt"/>
</dbReference>
<name>A0A914D0B3_9BILA</name>
<dbReference type="GO" id="GO:0008270">
    <property type="term" value="F:zinc ion binding"/>
    <property type="evidence" value="ECO:0007669"/>
    <property type="project" value="UniProtKB-KW"/>
</dbReference>
<evidence type="ECO:0000256" key="7">
    <source>
        <dbReference type="ARBA" id="ARBA00023125"/>
    </source>
</evidence>
<reference evidence="15" key="1">
    <citation type="submission" date="2022-11" db="UniProtKB">
        <authorList>
            <consortium name="WormBaseParasite"/>
        </authorList>
    </citation>
    <scope>IDENTIFICATION</scope>
</reference>
<dbReference type="PANTHER" id="PTHR45680">
    <property type="entry name" value="NUCLEAR HORMONE RECEPTOR FAMILY"/>
    <property type="match status" value="1"/>
</dbReference>
<keyword evidence="9 11" id="KW-0675">Receptor</keyword>
<protein>
    <submittedName>
        <fullName evidence="15">Uncharacterized protein</fullName>
    </submittedName>
</protein>
<evidence type="ECO:0000256" key="2">
    <source>
        <dbReference type="ARBA" id="ARBA00005993"/>
    </source>
</evidence>
<dbReference type="CDD" id="cd06960">
    <property type="entry name" value="NR_DBD_HNF4A"/>
    <property type="match status" value="1"/>
</dbReference>
<evidence type="ECO:0000313" key="15">
    <source>
        <dbReference type="WBParaSite" id="ACRNAN_scaffold1666.g31205.t1"/>
    </source>
</evidence>
<keyword evidence="7 11" id="KW-0238">DNA-binding</keyword>
<dbReference type="PANTHER" id="PTHR45680:SF23">
    <property type="entry name" value="NUCLEAR HORMONE RECEPTOR FAMILY"/>
    <property type="match status" value="1"/>
</dbReference>
<evidence type="ECO:0000256" key="9">
    <source>
        <dbReference type="ARBA" id="ARBA00023170"/>
    </source>
</evidence>
<feature type="domain" description="Nuclear receptor" evidence="12">
    <location>
        <begin position="18"/>
        <end position="96"/>
    </location>
</feature>
<dbReference type="SMART" id="SM00430">
    <property type="entry name" value="HOLI"/>
    <property type="match status" value="2"/>
</dbReference>
<evidence type="ECO:0000256" key="4">
    <source>
        <dbReference type="ARBA" id="ARBA00022771"/>
    </source>
</evidence>
<dbReference type="InterPro" id="IPR049636">
    <property type="entry name" value="HNF4-like_DBD"/>
</dbReference>
<evidence type="ECO:0000256" key="11">
    <source>
        <dbReference type="RuleBase" id="RU004334"/>
    </source>
</evidence>
<sequence>MDDEKVEVEQMDVNNLTFDPCLVCASKTKGLHFQVSSCRACAAFFRRATKTKQIFRCQRGTKNCDLTNKMKGRPLCRYCRLKKCKEIGMKLEHDEETKLENPPPSIAVSTASSSIPTFSPSTIASPTTSHLGVPRIEGRKITYDAAPLVQAIKHIFSQAPKSNQYLAYGVRLNFIQQLQCAFSKFLEAVYADYNGTVEILVEFEAETMFRFQEKYLIKLAEMLMLCDQFVELPSNDKFLLFKRFWQVFQGIERIYSTCLYLGNSTNDHRLMLSDKTAIDFRLKDFKMKGMPVEMIEQMMKYFEPMIERSLKFLIIPAKAMRLTQFEIVYLAGTVLWTVYDIKGRLSESTIKLAEEMSDQCSNELHNYYVYELKLSNYAARLTKLNKLTPIIEDSIRSKKELTIMSKVFNMFEIDLTDNDELIDISQGRSICRYCRLKRCKELGMVMEEEAEASSPTSENKFFEEPQSTEISTPSSSLEFQAHFGMVKIEGIRIVYDTTPLCEAIKSSLNQGPSNIRLAYGVRLNFMQELQRAYAEFLEHFPTPPNGEVEIWTEFGCETLFQFQEIYLIKLAEMVVKCGQYAELPHHDKYFLFKHFWQNFQFLERIYATSVFLGTSATDLRLLVTNNAAMDMKNKFFSIQGFPQERLEEFKKHLDPINEQALKFLIMPMKTMKLSQFELVYLASICLWTVHEIKGRLSENTIKLAEDMFEQCSNDMHNYYVYEERLSNYATRLAKLNKILMIAESCIKVRKEVTIMAKVFNLFESDFAESDLMEI</sequence>
<dbReference type="Pfam" id="PF00105">
    <property type="entry name" value="zf-C4"/>
    <property type="match status" value="1"/>
</dbReference>
<dbReference type="SMART" id="SM00399">
    <property type="entry name" value="ZnF_C4"/>
    <property type="match status" value="1"/>
</dbReference>
<keyword evidence="5 11" id="KW-0862">Zinc</keyword>
<evidence type="ECO:0000259" key="13">
    <source>
        <dbReference type="PROSITE" id="PS51843"/>
    </source>
</evidence>
<proteinExistence type="inferred from homology"/>
<evidence type="ECO:0000256" key="3">
    <source>
        <dbReference type="ARBA" id="ARBA00022723"/>
    </source>
</evidence>
<evidence type="ECO:0000256" key="8">
    <source>
        <dbReference type="ARBA" id="ARBA00023163"/>
    </source>
</evidence>
<evidence type="ECO:0000256" key="10">
    <source>
        <dbReference type="ARBA" id="ARBA00023242"/>
    </source>
</evidence>
<dbReference type="PRINTS" id="PR00047">
    <property type="entry name" value="STROIDFINGER"/>
</dbReference>
<dbReference type="PROSITE" id="PS51843">
    <property type="entry name" value="NR_LBD"/>
    <property type="match status" value="2"/>
</dbReference>
<keyword evidence="6 11" id="KW-0805">Transcription regulation</keyword>
<dbReference type="Pfam" id="PF00104">
    <property type="entry name" value="Hormone_recep"/>
    <property type="match status" value="2"/>
</dbReference>
<evidence type="ECO:0000259" key="12">
    <source>
        <dbReference type="PROSITE" id="PS51030"/>
    </source>
</evidence>
<dbReference type="GO" id="GO:0005634">
    <property type="term" value="C:nucleus"/>
    <property type="evidence" value="ECO:0007669"/>
    <property type="project" value="UniProtKB-SubCell"/>
</dbReference>
<dbReference type="InterPro" id="IPR051152">
    <property type="entry name" value="C.elegans_Orphan_NR"/>
</dbReference>
<evidence type="ECO:0000256" key="1">
    <source>
        <dbReference type="ARBA" id="ARBA00004123"/>
    </source>
</evidence>
<dbReference type="PROSITE" id="PS00031">
    <property type="entry name" value="NUCLEAR_REC_DBD_1"/>
    <property type="match status" value="1"/>
</dbReference>
<dbReference type="PROSITE" id="PS51030">
    <property type="entry name" value="NUCLEAR_REC_DBD_2"/>
    <property type="match status" value="1"/>
</dbReference>